<feature type="transmembrane region" description="Helical" evidence="7">
    <location>
        <begin position="230"/>
        <end position="254"/>
    </location>
</feature>
<feature type="transmembrane region" description="Helical" evidence="7">
    <location>
        <begin position="186"/>
        <end position="209"/>
    </location>
</feature>
<keyword evidence="5 7" id="KW-1133">Transmembrane helix</keyword>
<evidence type="ECO:0000256" key="5">
    <source>
        <dbReference type="ARBA" id="ARBA00022989"/>
    </source>
</evidence>
<comment type="similarity">
    <text evidence="7">Belongs to the binding-protein-dependent transport system permease family.</text>
</comment>
<keyword evidence="2 7" id="KW-0813">Transport</keyword>
<protein>
    <submittedName>
        <fullName evidence="9">ABC transporter permease subunit</fullName>
    </submittedName>
</protein>
<dbReference type="Proteomes" id="UP001316184">
    <property type="component" value="Chromosome"/>
</dbReference>
<comment type="subcellular location">
    <subcellularLocation>
        <location evidence="1 7">Cell membrane</location>
        <topology evidence="1 7">Multi-pass membrane protein</topology>
    </subcellularLocation>
</comment>
<keyword evidence="3" id="KW-1003">Cell membrane</keyword>
<evidence type="ECO:0000256" key="4">
    <source>
        <dbReference type="ARBA" id="ARBA00022692"/>
    </source>
</evidence>
<accession>A0ABY5MBN7</accession>
<dbReference type="InterPro" id="IPR035906">
    <property type="entry name" value="MetI-like_sf"/>
</dbReference>
<name>A0ABY5MBN7_9ACTN</name>
<proteinExistence type="inferred from homology"/>
<gene>
    <name evidence="9" type="ORF">NQV15_04060</name>
</gene>
<dbReference type="PANTHER" id="PTHR32243">
    <property type="entry name" value="MALTOSE TRANSPORT SYSTEM PERMEASE-RELATED"/>
    <property type="match status" value="1"/>
</dbReference>
<dbReference type="PROSITE" id="PS50928">
    <property type="entry name" value="ABC_TM1"/>
    <property type="match status" value="1"/>
</dbReference>
<evidence type="ECO:0000256" key="1">
    <source>
        <dbReference type="ARBA" id="ARBA00004651"/>
    </source>
</evidence>
<dbReference type="RefSeq" id="WP_232398319.1">
    <property type="nucleotide sequence ID" value="NZ_CP102173.1"/>
</dbReference>
<sequence>MRSRLLAAAASFALGFAIGNYGVLMIATPDRWLWVVVAVALMLTGALGVLFADTPRRISFWAVLGGELFMVFTLVPLLWTFRVATTPAEVTPRTLWPQDVTFAAFGDAISSDVLRDAAGTSLLVAALATLIAMPLAVSAAYALVHLSAPGRRYVYGFVVAALLMPVLALAGPWADQLIGLGVYGSRLALVVPTLVITVPLAIWLCVTVFRDASWGLFDAVRADGATRGQLLRLFAVPQLGPGLVTSALVVFVVACNDFALGAGLAPDRPSLPLPATLLLAAGRVDGAGAIAAAGLLWLLLPLAVLLVLPRRINHLLGRSYR</sequence>
<dbReference type="Gene3D" id="1.10.3720.10">
    <property type="entry name" value="MetI-like"/>
    <property type="match status" value="1"/>
</dbReference>
<feature type="transmembrane region" description="Helical" evidence="7">
    <location>
        <begin position="122"/>
        <end position="144"/>
    </location>
</feature>
<evidence type="ECO:0000313" key="10">
    <source>
        <dbReference type="Proteomes" id="UP001316184"/>
    </source>
</evidence>
<keyword evidence="4 7" id="KW-0812">Transmembrane</keyword>
<keyword evidence="10" id="KW-1185">Reference proteome</keyword>
<dbReference type="CDD" id="cd06261">
    <property type="entry name" value="TM_PBP2"/>
    <property type="match status" value="1"/>
</dbReference>
<dbReference type="SUPFAM" id="SSF161098">
    <property type="entry name" value="MetI-like"/>
    <property type="match status" value="1"/>
</dbReference>
<feature type="transmembrane region" description="Helical" evidence="7">
    <location>
        <begin position="153"/>
        <end position="174"/>
    </location>
</feature>
<dbReference type="InterPro" id="IPR050901">
    <property type="entry name" value="BP-dep_ABC_trans_perm"/>
</dbReference>
<dbReference type="InterPro" id="IPR000515">
    <property type="entry name" value="MetI-like"/>
</dbReference>
<dbReference type="Pfam" id="PF00528">
    <property type="entry name" value="BPD_transp_1"/>
    <property type="match status" value="1"/>
</dbReference>
<feature type="transmembrane region" description="Helical" evidence="7">
    <location>
        <begin position="33"/>
        <end position="51"/>
    </location>
</feature>
<evidence type="ECO:0000256" key="2">
    <source>
        <dbReference type="ARBA" id="ARBA00022448"/>
    </source>
</evidence>
<evidence type="ECO:0000313" key="9">
    <source>
        <dbReference type="EMBL" id="UUP14493.1"/>
    </source>
</evidence>
<evidence type="ECO:0000256" key="6">
    <source>
        <dbReference type="ARBA" id="ARBA00023136"/>
    </source>
</evidence>
<feature type="domain" description="ABC transmembrane type-1" evidence="8">
    <location>
        <begin position="118"/>
        <end position="308"/>
    </location>
</feature>
<feature type="transmembrane region" description="Helical" evidence="7">
    <location>
        <begin position="58"/>
        <end position="79"/>
    </location>
</feature>
<reference evidence="9 10" key="1">
    <citation type="submission" date="2022-08" db="EMBL/GenBank/DDBJ databases">
        <title>novel species in genus Aeromicrobium.</title>
        <authorList>
            <person name="Ye L."/>
        </authorList>
    </citation>
    <scope>NUCLEOTIDE SEQUENCE [LARGE SCALE GENOMIC DNA]</scope>
    <source>
        <strain evidence="10">zg-Y1379</strain>
    </source>
</reference>
<evidence type="ECO:0000256" key="7">
    <source>
        <dbReference type="RuleBase" id="RU363032"/>
    </source>
</evidence>
<evidence type="ECO:0000259" key="8">
    <source>
        <dbReference type="PROSITE" id="PS50928"/>
    </source>
</evidence>
<feature type="transmembrane region" description="Helical" evidence="7">
    <location>
        <begin position="287"/>
        <end position="308"/>
    </location>
</feature>
<organism evidence="9 10">
    <name type="scientific">Aeromicrobium wangtongii</name>
    <dbReference type="NCBI Taxonomy" id="2969247"/>
    <lineage>
        <taxon>Bacteria</taxon>
        <taxon>Bacillati</taxon>
        <taxon>Actinomycetota</taxon>
        <taxon>Actinomycetes</taxon>
        <taxon>Propionibacteriales</taxon>
        <taxon>Nocardioidaceae</taxon>
        <taxon>Aeromicrobium</taxon>
    </lineage>
</organism>
<dbReference type="EMBL" id="CP102173">
    <property type="protein sequence ID" value="UUP14493.1"/>
    <property type="molecule type" value="Genomic_DNA"/>
</dbReference>
<keyword evidence="6 7" id="KW-0472">Membrane</keyword>
<dbReference type="PANTHER" id="PTHR32243:SF18">
    <property type="entry name" value="INNER MEMBRANE ABC TRANSPORTER PERMEASE PROTEIN YCJP"/>
    <property type="match status" value="1"/>
</dbReference>
<evidence type="ECO:0000256" key="3">
    <source>
        <dbReference type="ARBA" id="ARBA00022475"/>
    </source>
</evidence>